<dbReference type="OMA" id="KHYYLAM"/>
<feature type="transmembrane region" description="Helical" evidence="2">
    <location>
        <begin position="55"/>
        <end position="75"/>
    </location>
</feature>
<dbReference type="eggNOG" id="KOG2504">
    <property type="taxonomic scope" value="Eukaryota"/>
</dbReference>
<keyword evidence="2" id="KW-0472">Membrane</keyword>
<feature type="transmembrane region" description="Helical" evidence="2">
    <location>
        <begin position="87"/>
        <end position="107"/>
    </location>
</feature>
<dbReference type="EMBL" id="DS469595">
    <property type="protein sequence ID" value="EDO40165.1"/>
    <property type="molecule type" value="Genomic_DNA"/>
</dbReference>
<dbReference type="InterPro" id="IPR011701">
    <property type="entry name" value="MFS"/>
</dbReference>
<protein>
    <recommendedName>
        <fullName evidence="3">Major facilitator superfamily (MFS) profile domain-containing protein</fullName>
    </recommendedName>
</protein>
<name>A7S804_NEMVE</name>
<dbReference type="PANTHER" id="PTHR11360">
    <property type="entry name" value="MONOCARBOXYLATE TRANSPORTER"/>
    <property type="match status" value="1"/>
</dbReference>
<dbReference type="PANTHER" id="PTHR11360:SF251">
    <property type="entry name" value="MAJOR FACILITATOR SUPERFAMILY (MFS) PROFILE DOMAIN-CONTAINING PROTEIN"/>
    <property type="match status" value="1"/>
</dbReference>
<feature type="domain" description="Major facilitator superfamily (MFS) profile" evidence="3">
    <location>
        <begin position="1"/>
        <end position="321"/>
    </location>
</feature>
<accession>A7S804</accession>
<organism evidence="4 5">
    <name type="scientific">Nematostella vectensis</name>
    <name type="common">Starlet sea anemone</name>
    <dbReference type="NCBI Taxonomy" id="45351"/>
    <lineage>
        <taxon>Eukaryota</taxon>
        <taxon>Metazoa</taxon>
        <taxon>Cnidaria</taxon>
        <taxon>Anthozoa</taxon>
        <taxon>Hexacorallia</taxon>
        <taxon>Actiniaria</taxon>
        <taxon>Edwardsiidae</taxon>
        <taxon>Nematostella</taxon>
    </lineage>
</organism>
<evidence type="ECO:0000256" key="2">
    <source>
        <dbReference type="SAM" id="Phobius"/>
    </source>
</evidence>
<keyword evidence="2" id="KW-1133">Transmembrane helix</keyword>
<keyword evidence="2" id="KW-0812">Transmembrane</keyword>
<dbReference type="InterPro" id="IPR020846">
    <property type="entry name" value="MFS_dom"/>
</dbReference>
<dbReference type="AlphaFoldDB" id="A7S804"/>
<evidence type="ECO:0000313" key="5">
    <source>
        <dbReference type="Proteomes" id="UP000001593"/>
    </source>
</evidence>
<gene>
    <name evidence="4" type="ORF">NEMVEDRAFT_v1g108152</name>
</gene>
<dbReference type="KEGG" id="nve:5511864"/>
<dbReference type="OrthoDB" id="6499973at2759"/>
<sequence length="321" mass="34009">ALVGSTSVGFTLLGCVLASNLCERWTCRVTNGIGILSSLLGLVLSSLARSIYPLYFTYSLFMGFGNACSLCASFISVRRYFDKHYYLAMGICTSGTGMGVLVFVPLSQLLIDFLGWRDTFRVFATGAVLLLLLTFIYDPNVEVPLANNASAASAGAATESPCRGMFDLSVWKYPDFTVAVVAISISSFGHMAPFVNLIKYSAEQGVSAQKGSLLFVFIGISSIISRLISARLCDVSFIKPRHVNQAAAVLSGVVTILLTLASTFTFLAVLAVAYGVADGAYKVTINILFINSVDLKRGPSAFGQAQMVTSLSSVAGPAIAG</sequence>
<dbReference type="Pfam" id="PF07690">
    <property type="entry name" value="MFS_1"/>
    <property type="match status" value="1"/>
</dbReference>
<dbReference type="InParanoid" id="A7S804"/>
<dbReference type="GO" id="GO:0022857">
    <property type="term" value="F:transmembrane transporter activity"/>
    <property type="evidence" value="ECO:0000318"/>
    <property type="project" value="GO_Central"/>
</dbReference>
<proteinExistence type="predicted"/>
<evidence type="ECO:0000259" key="3">
    <source>
        <dbReference type="PROSITE" id="PS50850"/>
    </source>
</evidence>
<feature type="non-terminal residue" evidence="4">
    <location>
        <position position="321"/>
    </location>
</feature>
<dbReference type="PROSITE" id="PS50850">
    <property type="entry name" value="MFS"/>
    <property type="match status" value="1"/>
</dbReference>
<dbReference type="GO" id="GO:0005886">
    <property type="term" value="C:plasma membrane"/>
    <property type="evidence" value="ECO:0000318"/>
    <property type="project" value="GO_Central"/>
</dbReference>
<feature type="transmembrane region" description="Helical" evidence="2">
    <location>
        <begin position="176"/>
        <end position="198"/>
    </location>
</feature>
<dbReference type="InterPro" id="IPR050327">
    <property type="entry name" value="Proton-linked_MCT"/>
</dbReference>
<feature type="transmembrane region" description="Helical" evidence="2">
    <location>
        <begin position="28"/>
        <end position="48"/>
    </location>
</feature>
<feature type="transmembrane region" description="Helical" evidence="2">
    <location>
        <begin position="248"/>
        <end position="277"/>
    </location>
</feature>
<evidence type="ECO:0000313" key="4">
    <source>
        <dbReference type="EMBL" id="EDO40165.1"/>
    </source>
</evidence>
<dbReference type="SUPFAM" id="SSF103473">
    <property type="entry name" value="MFS general substrate transporter"/>
    <property type="match status" value="1"/>
</dbReference>
<feature type="transmembrane region" description="Helical" evidence="2">
    <location>
        <begin position="210"/>
        <end position="228"/>
    </location>
</feature>
<feature type="non-terminal residue" evidence="4">
    <location>
        <position position="1"/>
    </location>
</feature>
<dbReference type="PhylomeDB" id="A7S804"/>
<dbReference type="HOGENOM" id="CLU_001265_59_1_1"/>
<dbReference type="Proteomes" id="UP000001593">
    <property type="component" value="Unassembled WGS sequence"/>
</dbReference>
<keyword evidence="5" id="KW-1185">Reference proteome</keyword>
<dbReference type="Gene3D" id="1.20.1250.20">
    <property type="entry name" value="MFS general substrate transporter like domains"/>
    <property type="match status" value="1"/>
</dbReference>
<comment type="subcellular location">
    <subcellularLocation>
        <location evidence="1">Membrane</location>
        <topology evidence="1">Multi-pass membrane protein</topology>
    </subcellularLocation>
</comment>
<evidence type="ECO:0000256" key="1">
    <source>
        <dbReference type="ARBA" id="ARBA00004141"/>
    </source>
</evidence>
<dbReference type="InterPro" id="IPR036259">
    <property type="entry name" value="MFS_trans_sf"/>
</dbReference>
<reference evidence="4 5" key="1">
    <citation type="journal article" date="2007" name="Science">
        <title>Sea anemone genome reveals ancestral eumetazoan gene repertoire and genomic organization.</title>
        <authorList>
            <person name="Putnam N.H."/>
            <person name="Srivastava M."/>
            <person name="Hellsten U."/>
            <person name="Dirks B."/>
            <person name="Chapman J."/>
            <person name="Salamov A."/>
            <person name="Terry A."/>
            <person name="Shapiro H."/>
            <person name="Lindquist E."/>
            <person name="Kapitonov V.V."/>
            <person name="Jurka J."/>
            <person name="Genikhovich G."/>
            <person name="Grigoriev I.V."/>
            <person name="Lucas S.M."/>
            <person name="Steele R.E."/>
            <person name="Finnerty J.R."/>
            <person name="Technau U."/>
            <person name="Martindale M.Q."/>
            <person name="Rokhsar D.S."/>
        </authorList>
    </citation>
    <scope>NUCLEOTIDE SEQUENCE [LARGE SCALE GENOMIC DNA]</scope>
    <source>
        <strain evidence="5">CH2 X CH6</strain>
    </source>
</reference>